<reference evidence="1" key="1">
    <citation type="submission" date="2021-02" db="EMBL/GenBank/DDBJ databases">
        <title>PHA producing bacteria isolated from coastal sediment in Guangdong, Shenzhen.</title>
        <authorList>
            <person name="Zheng W."/>
            <person name="Yu S."/>
            <person name="Huang Y."/>
        </authorList>
    </citation>
    <scope>NUCLEOTIDE SEQUENCE</scope>
    <source>
        <strain evidence="1">TN14-10</strain>
    </source>
</reference>
<dbReference type="Proteomes" id="UP000664303">
    <property type="component" value="Unassembled WGS sequence"/>
</dbReference>
<dbReference type="AlphaFoldDB" id="A0A939DJN4"/>
<dbReference type="InterPro" id="IPR019613">
    <property type="entry name" value="DUF4198"/>
</dbReference>
<organism evidence="1 2">
    <name type="scientific">Parahaliea mediterranea</name>
    <dbReference type="NCBI Taxonomy" id="651086"/>
    <lineage>
        <taxon>Bacteria</taxon>
        <taxon>Pseudomonadati</taxon>
        <taxon>Pseudomonadota</taxon>
        <taxon>Gammaproteobacteria</taxon>
        <taxon>Cellvibrionales</taxon>
        <taxon>Halieaceae</taxon>
        <taxon>Parahaliea</taxon>
    </lineage>
</organism>
<evidence type="ECO:0000313" key="2">
    <source>
        <dbReference type="Proteomes" id="UP000664303"/>
    </source>
</evidence>
<evidence type="ECO:0000313" key="1">
    <source>
        <dbReference type="EMBL" id="MBN7798742.1"/>
    </source>
</evidence>
<gene>
    <name evidence="1" type="ORF">JYP50_19220</name>
</gene>
<dbReference type="RefSeq" id="WP_206562191.1">
    <property type="nucleotide sequence ID" value="NZ_JAFKCZ010000018.1"/>
</dbReference>
<protein>
    <submittedName>
        <fullName evidence="1">DUF4198 domain-containing protein</fullName>
    </submittedName>
</protein>
<keyword evidence="2" id="KW-1185">Reference proteome</keyword>
<dbReference type="EMBL" id="JAFKCZ010000018">
    <property type="protein sequence ID" value="MBN7798742.1"/>
    <property type="molecule type" value="Genomic_DNA"/>
</dbReference>
<proteinExistence type="predicted"/>
<comment type="caution">
    <text evidence="1">The sequence shown here is derived from an EMBL/GenBank/DDBJ whole genome shotgun (WGS) entry which is preliminary data.</text>
</comment>
<sequence>MTAALLAPALGQAHTAWLEPVAGEPRHYEVLFGGHADQLETYDSAKIVSIDAYDAAGRPLDVLRRDAPGPGEGNTVLTLAPDTALVAIHFDNGIWARDPMGRSVNRPLNEVPGASRATNAIKYHKTIVQWSPVVTLELGQRFEVIPLSESQPRAGEPMRVKVLLDGKALPGVKLGQGEAGDAGETDAEGIATFVPQPGFNRLWAGKRFAVDEPGYTELSYEYLLGFEAR</sequence>
<dbReference type="Pfam" id="PF10670">
    <property type="entry name" value="DUF4198"/>
    <property type="match status" value="1"/>
</dbReference>
<accession>A0A939DJN4</accession>
<name>A0A939DJN4_9GAMM</name>